<gene>
    <name evidence="1" type="ORF">DQ393_14240</name>
</gene>
<name>A0A329YKA6_RHITR</name>
<accession>A0A329YKA6</accession>
<dbReference type="AlphaFoldDB" id="A0A329YKA6"/>
<organism evidence="1 2">
    <name type="scientific">Rhizobium tropici</name>
    <dbReference type="NCBI Taxonomy" id="398"/>
    <lineage>
        <taxon>Bacteria</taxon>
        <taxon>Pseudomonadati</taxon>
        <taxon>Pseudomonadota</taxon>
        <taxon>Alphaproteobacteria</taxon>
        <taxon>Hyphomicrobiales</taxon>
        <taxon>Rhizobiaceae</taxon>
        <taxon>Rhizobium/Agrobacterium group</taxon>
        <taxon>Rhizobium</taxon>
    </lineage>
</organism>
<evidence type="ECO:0000313" key="2">
    <source>
        <dbReference type="Proteomes" id="UP000251205"/>
    </source>
</evidence>
<sequence length="98" mass="10560">MIAPTDKPTPSMAARRVTTEVRNDVLVVFVPVLPHLFHNRAGVVVVLACLVSAATWVCQLPQDKAGSAEAANNGHNDFEIPNHCLLHLLERIPAICAS</sequence>
<proteinExistence type="predicted"/>
<evidence type="ECO:0000313" key="1">
    <source>
        <dbReference type="EMBL" id="RAX40960.1"/>
    </source>
</evidence>
<reference evidence="1 2" key="1">
    <citation type="submission" date="2018-06" db="EMBL/GenBank/DDBJ databases">
        <title>Whole Genome Sequence of an efficient microsymbiont, Rhizobium tropici.</title>
        <authorList>
            <person name="Srinivasan R."/>
            <person name="Singh H.V."/>
            <person name="Srivastava R."/>
            <person name="Kumari B."/>
            <person name="Radhakrishna A."/>
        </authorList>
    </citation>
    <scope>NUCLEOTIDE SEQUENCE [LARGE SCALE GENOMIC DNA]</scope>
    <source>
        <strain evidence="1 2">IGFRI Rhizo-19</strain>
    </source>
</reference>
<dbReference type="Proteomes" id="UP000251205">
    <property type="component" value="Unassembled WGS sequence"/>
</dbReference>
<dbReference type="EMBL" id="QMKK01000035">
    <property type="protein sequence ID" value="RAX40960.1"/>
    <property type="molecule type" value="Genomic_DNA"/>
</dbReference>
<protein>
    <submittedName>
        <fullName evidence="1">Uncharacterized protein</fullName>
    </submittedName>
</protein>
<comment type="caution">
    <text evidence="1">The sequence shown here is derived from an EMBL/GenBank/DDBJ whole genome shotgun (WGS) entry which is preliminary data.</text>
</comment>